<dbReference type="EMBL" id="JABXXO010000009">
    <property type="protein sequence ID" value="KAF7770455.1"/>
    <property type="molecule type" value="Genomic_DNA"/>
</dbReference>
<keyword evidence="6" id="KW-0963">Cytoplasm</keyword>
<dbReference type="PANTHER" id="PTHR10555">
    <property type="entry name" value="SORTING NEXIN"/>
    <property type="match status" value="1"/>
</dbReference>
<evidence type="ECO:0000256" key="3">
    <source>
        <dbReference type="ARBA" id="ARBA00004555"/>
    </source>
</evidence>
<accession>A0A8H7EZZ4</accession>
<dbReference type="SUPFAM" id="SSF103657">
    <property type="entry name" value="BAR/IMD domain-like"/>
    <property type="match status" value="1"/>
</dbReference>
<evidence type="ECO:0000256" key="10">
    <source>
        <dbReference type="ARBA" id="ARBA00023136"/>
    </source>
</evidence>
<feature type="compositionally biased region" description="Polar residues" evidence="11">
    <location>
        <begin position="112"/>
        <end position="131"/>
    </location>
</feature>
<feature type="compositionally biased region" description="Basic and acidic residues" evidence="11">
    <location>
        <begin position="102"/>
        <end position="111"/>
    </location>
</feature>
<evidence type="ECO:0000256" key="8">
    <source>
        <dbReference type="ARBA" id="ARBA00022927"/>
    </source>
</evidence>
<dbReference type="GO" id="GO:0042147">
    <property type="term" value="P:retrograde transport, endosome to Golgi"/>
    <property type="evidence" value="ECO:0007669"/>
    <property type="project" value="TreeGrafter"/>
</dbReference>
<sequence length="600" mass="67716">MDSFDDLLPSQSALEDNPFATHFGGDRSSSPDPWASQFFRTQHDDVYSSLPAVDAYTPSSESPQERLSLESGDKRPSVPASPKLEKVAEPVLNDPLELAAHANDDDHEPRSDTQLSGFRQSRDSPPSSFNEIATIRPTGPEPFAATTIESTAEPLSASDYDHDHDHERNEQNARPPEGQDDDDSDDDKPISQTLSKIQSEDTGKAKMSSMQMSGRNDIPPVFSISVDDPQKVGDPIRSFTMYTVHTRTTSPLYQKSSFSVLRRYSDFLWLYETLQFNNPGVVVPPVPEKNILGRFDDTFVRQRRLGLEKCIQKIASHPVLSKDEDLKFFLESDTFSLDMKHRKTDSAHDRGGLIASIGQSLTGPRFHETDEWFDRQKGYLDSLESQLKSLVKAIEMVAKQRQELALVNGEFAQTISDLASSDVGAQLSQSLSGLADVERKAQELQMTQSDQDMVTVLATSDEYSRLINSVRLAFSSRIRTYHQWKHSESELLRLKKSHEKNKAQGQNQGDRMSYSLQQIAEAERRASECKLEFEQVSKLVKQEMARFERERIGDFKDSLHAFLEGMIARQKELISTWENYQQTLLRRTEKAPGQTPVLSS</sequence>
<dbReference type="GO" id="GO:0035091">
    <property type="term" value="F:phosphatidylinositol binding"/>
    <property type="evidence" value="ECO:0007669"/>
    <property type="project" value="InterPro"/>
</dbReference>
<comment type="subcellular location">
    <subcellularLocation>
        <location evidence="2">Cytoplasm</location>
    </subcellularLocation>
    <subcellularLocation>
        <location evidence="3">Golgi apparatus</location>
    </subcellularLocation>
    <subcellularLocation>
        <location evidence="1">Membrane</location>
        <topology evidence="1">Peripheral membrane protein</topology>
        <orientation evidence="1">Cytoplasmic side</orientation>
    </subcellularLocation>
</comment>
<dbReference type="AlphaFoldDB" id="A0A8H7EZZ4"/>
<comment type="similarity">
    <text evidence="4">Belongs to the sorting nexin family.</text>
</comment>
<evidence type="ECO:0000313" key="13">
    <source>
        <dbReference type="EMBL" id="KAF7770455.1"/>
    </source>
</evidence>
<keyword evidence="7" id="KW-0597">Phosphoprotein</keyword>
<keyword evidence="8" id="KW-0653">Protein transport</keyword>
<dbReference type="SUPFAM" id="SSF64268">
    <property type="entry name" value="PX domain"/>
    <property type="match status" value="1"/>
</dbReference>
<organism evidence="13 14">
    <name type="scientific">Agaricus bisporus var. burnettii</name>
    <dbReference type="NCBI Taxonomy" id="192524"/>
    <lineage>
        <taxon>Eukaryota</taxon>
        <taxon>Fungi</taxon>
        <taxon>Dikarya</taxon>
        <taxon>Basidiomycota</taxon>
        <taxon>Agaricomycotina</taxon>
        <taxon>Agaricomycetes</taxon>
        <taxon>Agaricomycetidae</taxon>
        <taxon>Agaricales</taxon>
        <taxon>Agaricineae</taxon>
        <taxon>Agaricaceae</taxon>
        <taxon>Agaricus</taxon>
    </lineage>
</organism>
<name>A0A8H7EZZ4_AGABI</name>
<keyword evidence="5" id="KW-0813">Transport</keyword>
<dbReference type="GO" id="GO:0005794">
    <property type="term" value="C:Golgi apparatus"/>
    <property type="evidence" value="ECO:0007669"/>
    <property type="project" value="UniProtKB-SubCell"/>
</dbReference>
<keyword evidence="10" id="KW-0472">Membrane</keyword>
<dbReference type="GO" id="GO:0005768">
    <property type="term" value="C:endosome"/>
    <property type="evidence" value="ECO:0007669"/>
    <property type="project" value="TreeGrafter"/>
</dbReference>
<dbReference type="PROSITE" id="PS50195">
    <property type="entry name" value="PX"/>
    <property type="match status" value="1"/>
</dbReference>
<keyword evidence="9" id="KW-0333">Golgi apparatus</keyword>
<dbReference type="Pfam" id="PF09325">
    <property type="entry name" value="Vps5"/>
    <property type="match status" value="1"/>
</dbReference>
<evidence type="ECO:0000256" key="9">
    <source>
        <dbReference type="ARBA" id="ARBA00023034"/>
    </source>
</evidence>
<evidence type="ECO:0000256" key="1">
    <source>
        <dbReference type="ARBA" id="ARBA00004287"/>
    </source>
</evidence>
<feature type="region of interest" description="Disordered" evidence="11">
    <location>
        <begin position="1"/>
        <end position="215"/>
    </location>
</feature>
<evidence type="ECO:0000259" key="12">
    <source>
        <dbReference type="PROSITE" id="PS50195"/>
    </source>
</evidence>
<dbReference type="GO" id="GO:0045053">
    <property type="term" value="P:protein retention in Golgi apparatus"/>
    <property type="evidence" value="ECO:0007669"/>
    <property type="project" value="TreeGrafter"/>
</dbReference>
<feature type="compositionally biased region" description="Basic and acidic residues" evidence="11">
    <location>
        <begin position="63"/>
        <end position="76"/>
    </location>
</feature>
<dbReference type="SMART" id="SM00312">
    <property type="entry name" value="PX"/>
    <property type="match status" value="1"/>
</dbReference>
<evidence type="ECO:0000256" key="7">
    <source>
        <dbReference type="ARBA" id="ARBA00022553"/>
    </source>
</evidence>
<evidence type="ECO:0000256" key="6">
    <source>
        <dbReference type="ARBA" id="ARBA00022490"/>
    </source>
</evidence>
<evidence type="ECO:0000256" key="2">
    <source>
        <dbReference type="ARBA" id="ARBA00004496"/>
    </source>
</evidence>
<dbReference type="Gene3D" id="3.30.1520.10">
    <property type="entry name" value="Phox-like domain"/>
    <property type="match status" value="1"/>
</dbReference>
<dbReference type="GO" id="GO:0005829">
    <property type="term" value="C:cytosol"/>
    <property type="evidence" value="ECO:0007669"/>
    <property type="project" value="GOC"/>
</dbReference>
<proteinExistence type="inferred from homology"/>
<feature type="domain" description="PX" evidence="12">
    <location>
        <begin position="220"/>
        <end position="336"/>
    </location>
</feature>
<dbReference type="GO" id="GO:0015031">
    <property type="term" value="P:protein transport"/>
    <property type="evidence" value="ECO:0007669"/>
    <property type="project" value="UniProtKB-KW"/>
</dbReference>
<evidence type="ECO:0000313" key="14">
    <source>
        <dbReference type="Proteomes" id="UP000629468"/>
    </source>
</evidence>
<comment type="caution">
    <text evidence="13">The sequence shown here is derived from an EMBL/GenBank/DDBJ whole genome shotgun (WGS) entry which is preliminary data.</text>
</comment>
<dbReference type="InterPro" id="IPR035803">
    <property type="entry name" value="BAR_Vps5"/>
</dbReference>
<dbReference type="Gene3D" id="1.20.1270.60">
    <property type="entry name" value="Arfaptin homology (AH) domain/BAR domain"/>
    <property type="match status" value="1"/>
</dbReference>
<dbReference type="FunFam" id="1.20.1270.60:FF:000022">
    <property type="entry name" value="Sorting nexin 3 protein"/>
    <property type="match status" value="1"/>
</dbReference>
<dbReference type="InterPro" id="IPR001683">
    <property type="entry name" value="PX_dom"/>
</dbReference>
<feature type="compositionally biased region" description="Basic and acidic residues" evidence="11">
    <location>
        <begin position="159"/>
        <end position="171"/>
    </location>
</feature>
<evidence type="ECO:0000256" key="5">
    <source>
        <dbReference type="ARBA" id="ARBA00022448"/>
    </source>
</evidence>
<dbReference type="InterPro" id="IPR027267">
    <property type="entry name" value="AH/BAR_dom_sf"/>
</dbReference>
<dbReference type="PANTHER" id="PTHR10555:SF170">
    <property type="entry name" value="FI18122P1"/>
    <property type="match status" value="1"/>
</dbReference>
<reference evidence="13 14" key="1">
    <citation type="journal article" name="Sci. Rep.">
        <title>Telomere-to-telomere assembled and centromere annotated genomes of the two main subspecies of the button mushroom Agaricus bisporus reveal especially polymorphic chromosome ends.</title>
        <authorList>
            <person name="Sonnenberg A.S.M."/>
            <person name="Sedaghat-Telgerd N."/>
            <person name="Lavrijssen B."/>
            <person name="Ohm R.A."/>
            <person name="Hendrickx P.M."/>
            <person name="Scholtmeijer K."/>
            <person name="Baars J.J.P."/>
            <person name="van Peer A."/>
        </authorList>
    </citation>
    <scope>NUCLEOTIDE SEQUENCE [LARGE SCALE GENOMIC DNA]</scope>
    <source>
        <strain evidence="13 14">H119_p4</strain>
    </source>
</reference>
<dbReference type="Proteomes" id="UP000629468">
    <property type="component" value="Unassembled WGS sequence"/>
</dbReference>
<dbReference type="InterPro" id="IPR036871">
    <property type="entry name" value="PX_dom_sf"/>
</dbReference>
<evidence type="ECO:0000256" key="11">
    <source>
        <dbReference type="SAM" id="MobiDB-lite"/>
    </source>
</evidence>
<dbReference type="CDD" id="cd07627">
    <property type="entry name" value="BAR_Vps5p"/>
    <property type="match status" value="1"/>
</dbReference>
<gene>
    <name evidence="13" type="ORF">Agabi119p4_6429</name>
</gene>
<dbReference type="InterPro" id="IPR015404">
    <property type="entry name" value="Vps5_C"/>
</dbReference>
<evidence type="ECO:0000256" key="4">
    <source>
        <dbReference type="ARBA" id="ARBA00010883"/>
    </source>
</evidence>
<dbReference type="GO" id="GO:0030904">
    <property type="term" value="C:retromer complex"/>
    <property type="evidence" value="ECO:0007669"/>
    <property type="project" value="UniProtKB-ARBA"/>
</dbReference>
<protein>
    <recommendedName>
        <fullName evidence="12">PX domain-containing protein</fullName>
    </recommendedName>
</protein>
<dbReference type="FunFam" id="3.30.1520.10:FF:000013">
    <property type="entry name" value="Putative Sorting nexin 3"/>
    <property type="match status" value="1"/>
</dbReference>
<dbReference type="Pfam" id="PF00787">
    <property type="entry name" value="PX"/>
    <property type="match status" value="1"/>
</dbReference>